<proteinExistence type="predicted"/>
<dbReference type="Proteomes" id="UP000269573">
    <property type="component" value="Unassembled WGS sequence"/>
</dbReference>
<keyword evidence="2" id="KW-1185">Reference proteome</keyword>
<dbReference type="EMBL" id="RHHU01000026">
    <property type="protein sequence ID" value="RNB78479.1"/>
    <property type="molecule type" value="Genomic_DNA"/>
</dbReference>
<gene>
    <name evidence="1" type="ORF">EDM59_29625</name>
</gene>
<organism evidence="1 2">
    <name type="scientific">Brevibacillus nitrificans</name>
    <dbReference type="NCBI Taxonomy" id="651560"/>
    <lineage>
        <taxon>Bacteria</taxon>
        <taxon>Bacillati</taxon>
        <taxon>Bacillota</taxon>
        <taxon>Bacilli</taxon>
        <taxon>Bacillales</taxon>
        <taxon>Paenibacillaceae</taxon>
        <taxon>Brevibacillus</taxon>
    </lineage>
</organism>
<dbReference type="AlphaFoldDB" id="A0A3M8CSG7"/>
<accession>A0A3M8CSG7</accession>
<evidence type="ECO:0000313" key="1">
    <source>
        <dbReference type="EMBL" id="RNB78479.1"/>
    </source>
</evidence>
<name>A0A3M8CSG7_9BACL</name>
<evidence type="ECO:0000313" key="2">
    <source>
        <dbReference type="Proteomes" id="UP000269573"/>
    </source>
</evidence>
<reference evidence="1 2" key="1">
    <citation type="submission" date="2018-10" db="EMBL/GenBank/DDBJ databases">
        <title>Phylogenomics of Brevibacillus.</title>
        <authorList>
            <person name="Dunlap C."/>
        </authorList>
    </citation>
    <scope>NUCLEOTIDE SEQUENCE [LARGE SCALE GENOMIC DNA]</scope>
    <source>
        <strain evidence="1 2">JCM 15774</strain>
    </source>
</reference>
<dbReference type="RefSeq" id="WP_122926883.1">
    <property type="nucleotide sequence ID" value="NZ_RHHU01000026.1"/>
</dbReference>
<sequence length="103" mass="11650">MRRNEYGSVGNEGCRRRHPFFAVTCNKVGAETYNKQSIFFKKERLIPGAIDHLSGSCRCKSKKISAQMPYMHRGAISPSAVHFTDFATDKLDELERIVEKTGP</sequence>
<comment type="caution">
    <text evidence="1">The sequence shown here is derived from an EMBL/GenBank/DDBJ whole genome shotgun (WGS) entry which is preliminary data.</text>
</comment>
<protein>
    <submittedName>
        <fullName evidence="1">Uncharacterized protein</fullName>
    </submittedName>
</protein>